<feature type="region of interest" description="Disordered" evidence="1">
    <location>
        <begin position="977"/>
        <end position="1013"/>
    </location>
</feature>
<feature type="compositionally biased region" description="Polar residues" evidence="1">
    <location>
        <begin position="691"/>
        <end position="728"/>
    </location>
</feature>
<feature type="compositionally biased region" description="Polar residues" evidence="1">
    <location>
        <begin position="13"/>
        <end position="24"/>
    </location>
</feature>
<feature type="region of interest" description="Disordered" evidence="1">
    <location>
        <begin position="780"/>
        <end position="808"/>
    </location>
</feature>
<feature type="compositionally biased region" description="Basic and acidic residues" evidence="1">
    <location>
        <begin position="72"/>
        <end position="81"/>
    </location>
</feature>
<feature type="compositionally biased region" description="Basic and acidic residues" evidence="1">
    <location>
        <begin position="118"/>
        <end position="129"/>
    </location>
</feature>
<dbReference type="Proteomes" id="UP001270362">
    <property type="component" value="Unassembled WGS sequence"/>
</dbReference>
<evidence type="ECO:0008006" key="4">
    <source>
        <dbReference type="Google" id="ProtNLM"/>
    </source>
</evidence>
<feature type="compositionally biased region" description="Polar residues" evidence="1">
    <location>
        <begin position="795"/>
        <end position="806"/>
    </location>
</feature>
<feature type="compositionally biased region" description="Acidic residues" evidence="1">
    <location>
        <begin position="452"/>
        <end position="469"/>
    </location>
</feature>
<feature type="region of interest" description="Disordered" evidence="1">
    <location>
        <begin position="1"/>
        <end position="484"/>
    </location>
</feature>
<dbReference type="EMBL" id="JAULSO010000004">
    <property type="protein sequence ID" value="KAK3683306.1"/>
    <property type="molecule type" value="Genomic_DNA"/>
</dbReference>
<proteinExistence type="predicted"/>
<feature type="compositionally biased region" description="Polar residues" evidence="1">
    <location>
        <begin position="141"/>
        <end position="165"/>
    </location>
</feature>
<dbReference type="AlphaFoldDB" id="A0AAE1C8R6"/>
<accession>A0AAE1C8R6</accession>
<reference evidence="2" key="1">
    <citation type="journal article" date="2023" name="Mol. Phylogenet. Evol.">
        <title>Genome-scale phylogeny and comparative genomics of the fungal order Sordariales.</title>
        <authorList>
            <person name="Hensen N."/>
            <person name="Bonometti L."/>
            <person name="Westerberg I."/>
            <person name="Brannstrom I.O."/>
            <person name="Guillou S."/>
            <person name="Cros-Aarteil S."/>
            <person name="Calhoun S."/>
            <person name="Haridas S."/>
            <person name="Kuo A."/>
            <person name="Mondo S."/>
            <person name="Pangilinan J."/>
            <person name="Riley R."/>
            <person name="LaButti K."/>
            <person name="Andreopoulos B."/>
            <person name="Lipzen A."/>
            <person name="Chen C."/>
            <person name="Yan M."/>
            <person name="Daum C."/>
            <person name="Ng V."/>
            <person name="Clum A."/>
            <person name="Steindorff A."/>
            <person name="Ohm R.A."/>
            <person name="Martin F."/>
            <person name="Silar P."/>
            <person name="Natvig D.O."/>
            <person name="Lalanne C."/>
            <person name="Gautier V."/>
            <person name="Ament-Velasquez S.L."/>
            <person name="Kruys A."/>
            <person name="Hutchinson M.I."/>
            <person name="Powell A.J."/>
            <person name="Barry K."/>
            <person name="Miller A.N."/>
            <person name="Grigoriev I.V."/>
            <person name="Debuchy R."/>
            <person name="Gladieux P."/>
            <person name="Hiltunen Thoren M."/>
            <person name="Johannesson H."/>
        </authorList>
    </citation>
    <scope>NUCLEOTIDE SEQUENCE</scope>
    <source>
        <strain evidence="2">CBS 314.62</strain>
    </source>
</reference>
<name>A0AAE1C8R6_9PEZI</name>
<comment type="caution">
    <text evidence="2">The sequence shown here is derived from an EMBL/GenBank/DDBJ whole genome shotgun (WGS) entry which is preliminary data.</text>
</comment>
<keyword evidence="3" id="KW-1185">Reference proteome</keyword>
<gene>
    <name evidence="2" type="ORF">B0T22DRAFT_430549</name>
</gene>
<feature type="compositionally biased region" description="Low complexity" evidence="1">
    <location>
        <begin position="1095"/>
        <end position="1115"/>
    </location>
</feature>
<feature type="region of interest" description="Disordered" evidence="1">
    <location>
        <begin position="689"/>
        <end position="731"/>
    </location>
</feature>
<evidence type="ECO:0000313" key="3">
    <source>
        <dbReference type="Proteomes" id="UP001270362"/>
    </source>
</evidence>
<reference evidence="2" key="2">
    <citation type="submission" date="2023-06" db="EMBL/GenBank/DDBJ databases">
        <authorList>
            <consortium name="Lawrence Berkeley National Laboratory"/>
            <person name="Haridas S."/>
            <person name="Hensen N."/>
            <person name="Bonometti L."/>
            <person name="Westerberg I."/>
            <person name="Brannstrom I.O."/>
            <person name="Guillou S."/>
            <person name="Cros-Aarteil S."/>
            <person name="Calhoun S."/>
            <person name="Kuo A."/>
            <person name="Mondo S."/>
            <person name="Pangilinan J."/>
            <person name="Riley R."/>
            <person name="Labutti K."/>
            <person name="Andreopoulos B."/>
            <person name="Lipzen A."/>
            <person name="Chen C."/>
            <person name="Yanf M."/>
            <person name="Daum C."/>
            <person name="Ng V."/>
            <person name="Clum A."/>
            <person name="Steindorff A."/>
            <person name="Ohm R."/>
            <person name="Martin F."/>
            <person name="Silar P."/>
            <person name="Natvig D."/>
            <person name="Lalanne C."/>
            <person name="Gautier V."/>
            <person name="Ament-Velasquez S.L."/>
            <person name="Kruys A."/>
            <person name="Hutchinson M.I."/>
            <person name="Powell A.J."/>
            <person name="Barry K."/>
            <person name="Miller A.N."/>
            <person name="Grigoriev I.V."/>
            <person name="Debuchy R."/>
            <person name="Gladieux P."/>
            <person name="Thoren M.H."/>
            <person name="Johannesson H."/>
        </authorList>
    </citation>
    <scope>NUCLEOTIDE SEQUENCE</scope>
    <source>
        <strain evidence="2">CBS 314.62</strain>
    </source>
</reference>
<feature type="compositionally biased region" description="Polar residues" evidence="1">
    <location>
        <begin position="317"/>
        <end position="331"/>
    </location>
</feature>
<feature type="region of interest" description="Disordered" evidence="1">
    <location>
        <begin position="1036"/>
        <end position="1163"/>
    </location>
</feature>
<feature type="compositionally biased region" description="Basic residues" evidence="1">
    <location>
        <begin position="1"/>
        <end position="11"/>
    </location>
</feature>
<feature type="compositionally biased region" description="Polar residues" evidence="1">
    <location>
        <begin position="1066"/>
        <end position="1076"/>
    </location>
</feature>
<feature type="compositionally biased region" description="Low complexity" evidence="1">
    <location>
        <begin position="344"/>
        <end position="380"/>
    </location>
</feature>
<evidence type="ECO:0000313" key="2">
    <source>
        <dbReference type="EMBL" id="KAK3683306.1"/>
    </source>
</evidence>
<feature type="compositionally biased region" description="Polar residues" evidence="1">
    <location>
        <begin position="978"/>
        <end position="988"/>
    </location>
</feature>
<protein>
    <recommendedName>
        <fullName evidence="4">AGC-kinase C-terminal domain-containing protein</fullName>
    </recommendedName>
</protein>
<sequence>MLSHLRFHRRNGVPSTPTSPSHDQQPAAAAAWEPGQDGSPLAEIRPRSSNSAHAPPPTLPPIARVTSADPHLSPEPRDDVRPVSQDSRTTPVRSTHGFMGGLGLQGRRWTAQGTQRTESTEEIPHDSHLSRTKPAPPPITTVFSSRPTQKAPSSFVTPTDLQQSAGGFAGKRPAGTRLASEPALSTTPTSAPEAHKGKRGLPFLKNPMSSLLMRRKTSQLASDIQPPPFQGEPSYDPRIRGTKVHDFSAPRPKRGLSSTEAAASSAINPDPARQAENSIPAGGLGSESIAASQQLSGFDPKQQRASAKQEPPHGTTAGHSETNSAENQLFSVSKPLPEPPIPSVPEEGPATSVRTTSSSTTRAPSRKSTVLPSSSSSVKTARSFHRSLSGISARESVRSGIPRHMKSTSSRFSFDMVGAANQEKVLEERHRQREQEKKTTDVSGNRDSRFDDFDDDSFDYDAMMDDDGLEERIPGVNTDLEEDYGLEERIPGINEEIEDEFGLEESIPGINEDLVENDYSEGAADPDDDQENFAGFVFQRSQPATALPSPLIPGALETPRDADGTVIGFAMTIGTTPDLLHSPLPVSPPDTTAPPKTDDTDPGLGIHVSDTKNEVAQDESVFEQNYQDEPVGLPRPRAIPADDIYFDDGLADELDFEHDGTVFDESIFDMIDTDKYGRPIPGAFARAKEAMQTTQPQNSKVDSELTSRLSAQSGLSQSTAHTSLSTGLQHPPIEAVVGEDGALSAEEALAESTEESSVPGQDLVYQAALAEAAQKAAASGKFRRSSTPPLPAELTITSPTDSSESLKYSGHDDACLDDYENDYDDGLYGVNLDDSDFDDDAIIAEANASALANDSDGFYGQEFGFYSQISPSNGASNALSAENLFHYANGGYFGPAGQGISRTTSGRVVSREPNLTPITERSEYSNRNSIMSLGMPANHGSEGRSVQSPGLAQLALLADDDSMNLAALRKLRSKAWGGSQTSLVSSREGSPRSERATPAPDGANSPWNAPGSSLYGMVAHQQQHTRQNSAYSVWSNSDAGASGSGSPTYTVPMTLPPPPSGLVETSIWNKSPTQIFDNHDERPERSSSNTTHTVASPASPMTGTTTTTTTSASSPLQTRASAPVSRPGVGHRHKGSADSISYSKEEEESGGTRWVMERRRTAESGEVEILEREVVEGGRI</sequence>
<feature type="compositionally biased region" description="Polar residues" evidence="1">
    <location>
        <begin position="84"/>
        <end position="93"/>
    </location>
</feature>
<feature type="compositionally biased region" description="Basic and acidic residues" evidence="1">
    <location>
        <begin position="424"/>
        <end position="451"/>
    </location>
</feature>
<feature type="compositionally biased region" description="Polar residues" evidence="1">
    <location>
        <begin position="256"/>
        <end position="267"/>
    </location>
</feature>
<feature type="region of interest" description="Disordered" evidence="1">
    <location>
        <begin position="580"/>
        <end position="602"/>
    </location>
</feature>
<organism evidence="2 3">
    <name type="scientific">Podospora appendiculata</name>
    <dbReference type="NCBI Taxonomy" id="314037"/>
    <lineage>
        <taxon>Eukaryota</taxon>
        <taxon>Fungi</taxon>
        <taxon>Dikarya</taxon>
        <taxon>Ascomycota</taxon>
        <taxon>Pezizomycotina</taxon>
        <taxon>Sordariomycetes</taxon>
        <taxon>Sordariomycetidae</taxon>
        <taxon>Sordariales</taxon>
        <taxon>Podosporaceae</taxon>
        <taxon>Podospora</taxon>
    </lineage>
</organism>
<feature type="compositionally biased region" description="Basic and acidic residues" evidence="1">
    <location>
        <begin position="235"/>
        <end position="248"/>
    </location>
</feature>
<evidence type="ECO:0000256" key="1">
    <source>
        <dbReference type="SAM" id="MobiDB-lite"/>
    </source>
</evidence>